<dbReference type="SUPFAM" id="SSF50494">
    <property type="entry name" value="Trypsin-like serine proteases"/>
    <property type="match status" value="1"/>
</dbReference>
<dbReference type="InterPro" id="IPR009003">
    <property type="entry name" value="Peptidase_S1_PA"/>
</dbReference>
<dbReference type="EMBL" id="CP034587">
    <property type="protein sequence ID" value="AZQ71329.1"/>
    <property type="molecule type" value="Genomic_DNA"/>
</dbReference>
<keyword evidence="5" id="KW-1185">Reference proteome</keyword>
<organism evidence="4 5">
    <name type="scientific">Streptomyces luteoverticillatus</name>
    <name type="common">Streptoverticillium luteoverticillatus</name>
    <dbReference type="NCBI Taxonomy" id="66425"/>
    <lineage>
        <taxon>Bacteria</taxon>
        <taxon>Bacillati</taxon>
        <taxon>Actinomycetota</taxon>
        <taxon>Actinomycetes</taxon>
        <taxon>Kitasatosporales</taxon>
        <taxon>Streptomycetaceae</taxon>
        <taxon>Streptomyces</taxon>
    </lineage>
</organism>
<dbReference type="Pfam" id="PF13517">
    <property type="entry name" value="FG-GAP_3"/>
    <property type="match status" value="2"/>
</dbReference>
<keyword evidence="4" id="KW-0645">Protease</keyword>
<dbReference type="AlphaFoldDB" id="A0A3Q9FY94"/>
<feature type="signal peptide" evidence="2">
    <location>
        <begin position="1"/>
        <end position="32"/>
    </location>
</feature>
<dbReference type="InterPro" id="IPR013517">
    <property type="entry name" value="FG-GAP"/>
</dbReference>
<dbReference type="PANTHER" id="PTHR44103">
    <property type="entry name" value="PROPROTEIN CONVERTASE P"/>
    <property type="match status" value="1"/>
</dbReference>
<dbReference type="InterPro" id="IPR001254">
    <property type="entry name" value="Trypsin_dom"/>
</dbReference>
<dbReference type="GO" id="GO:0004252">
    <property type="term" value="F:serine-type endopeptidase activity"/>
    <property type="evidence" value="ECO:0007669"/>
    <property type="project" value="InterPro"/>
</dbReference>
<keyword evidence="4" id="KW-0378">Hydrolase</keyword>
<dbReference type="InterPro" id="IPR001314">
    <property type="entry name" value="Peptidase_S1A"/>
</dbReference>
<dbReference type="GO" id="GO:0006508">
    <property type="term" value="P:proteolysis"/>
    <property type="evidence" value="ECO:0007669"/>
    <property type="project" value="UniProtKB-KW"/>
</dbReference>
<dbReference type="InterPro" id="IPR006311">
    <property type="entry name" value="TAT_signal"/>
</dbReference>
<dbReference type="OrthoDB" id="9815928at2"/>
<dbReference type="RefSeq" id="WP_126913885.1">
    <property type="nucleotide sequence ID" value="NZ_CP034587.1"/>
</dbReference>
<keyword evidence="1 2" id="KW-0732">Signal</keyword>
<evidence type="ECO:0000256" key="2">
    <source>
        <dbReference type="SAM" id="SignalP"/>
    </source>
</evidence>
<evidence type="ECO:0000313" key="5">
    <source>
        <dbReference type="Proteomes" id="UP000267900"/>
    </source>
</evidence>
<dbReference type="Pfam" id="PF00089">
    <property type="entry name" value="Trypsin"/>
    <property type="match status" value="1"/>
</dbReference>
<dbReference type="InterPro" id="IPR028994">
    <property type="entry name" value="Integrin_alpha_N"/>
</dbReference>
<feature type="chain" id="PRO_5018545938" evidence="2">
    <location>
        <begin position="33"/>
        <end position="502"/>
    </location>
</feature>
<protein>
    <submittedName>
        <fullName evidence="4">Trypsin-like serine protease</fullName>
    </submittedName>
</protein>
<dbReference type="Proteomes" id="UP000267900">
    <property type="component" value="Chromosome"/>
</dbReference>
<reference evidence="4 5" key="1">
    <citation type="submission" date="2018-12" db="EMBL/GenBank/DDBJ databases">
        <title>The whole draft genome of Streptomyce luteoverticillatus CGMCC 15060.</title>
        <authorList>
            <person name="Feng Z."/>
            <person name="Chen G."/>
            <person name="Zhang J."/>
            <person name="Zhu H."/>
            <person name="Yu X."/>
            <person name="Zhang W."/>
            <person name="Zhang X."/>
        </authorList>
    </citation>
    <scope>NUCLEOTIDE SEQUENCE [LARGE SCALE GENOMIC DNA]</scope>
    <source>
        <strain evidence="4 5">CGMCC 15060</strain>
    </source>
</reference>
<evidence type="ECO:0000259" key="3">
    <source>
        <dbReference type="PROSITE" id="PS50240"/>
    </source>
</evidence>
<dbReference type="PROSITE" id="PS51318">
    <property type="entry name" value="TAT"/>
    <property type="match status" value="1"/>
</dbReference>
<name>A0A3Q9FY94_STRLT</name>
<sequence length="502" mass="52718">MSVKRSRTAWTRGLVATGAAAAAVLTSAPAQAVEGATAKDSFQFTAKLDIGGERSCTAALVDEQWLITATSCFADNPAQDAKVPAGAPKLKTTATIGRTDLTRDTGTVVDVVQLVPRDDRDVVLAKLAKPVAGVTPAAIAGSAPIQGEELRVAGYGRTKTEWVPDALHYASFTVGSVKGASLGLTGKSADAVICQGDTGGPAFRDVGGRQELVGVNSRSWQGGCFGTDPAETRKDAVDARVDDLGDWIITTTSRLPLDQTVVAAGDYNGDGVADLYTVNASRELSVWVAQKGGRFAAPHLLTGGWDFAETASADLNGDGIMDLVARDAKNNLFRWSGSKGGGFSRAITITNNDYVYTQLNAGDFNADGKGDLIAMDKDKVLWLWTGKGDGTFNSRKQLTGGWEFTQTVNADFNGDGVSDLIARGANKDLLLWTGSKNGTFSRPTTLSSGNWNFVQTTAGDFTGDGKADLIAKDEKTGAPYIWLWAGNGNGTFPRPVKLTEGS</sequence>
<evidence type="ECO:0000313" key="4">
    <source>
        <dbReference type="EMBL" id="AZQ71329.1"/>
    </source>
</evidence>
<feature type="domain" description="Peptidase S1" evidence="3">
    <location>
        <begin position="15"/>
        <end position="253"/>
    </location>
</feature>
<dbReference type="InterPro" id="IPR043504">
    <property type="entry name" value="Peptidase_S1_PA_chymotrypsin"/>
</dbReference>
<dbReference type="Gene3D" id="2.40.128.340">
    <property type="match status" value="3"/>
</dbReference>
<accession>A0A3Q9FY94</accession>
<dbReference type="SMART" id="SM00020">
    <property type="entry name" value="Tryp_SPc"/>
    <property type="match status" value="1"/>
</dbReference>
<dbReference type="SUPFAM" id="SSF69318">
    <property type="entry name" value="Integrin alpha N-terminal domain"/>
    <property type="match status" value="2"/>
</dbReference>
<dbReference type="PRINTS" id="PR00722">
    <property type="entry name" value="CHYMOTRYPSIN"/>
</dbReference>
<dbReference type="Gene3D" id="2.40.10.10">
    <property type="entry name" value="Trypsin-like serine proteases"/>
    <property type="match status" value="1"/>
</dbReference>
<gene>
    <name evidence="4" type="ORF">EKH77_08980</name>
</gene>
<dbReference type="PANTHER" id="PTHR44103:SF1">
    <property type="entry name" value="PROPROTEIN CONVERTASE P"/>
    <property type="match status" value="1"/>
</dbReference>
<proteinExistence type="predicted"/>
<evidence type="ECO:0000256" key="1">
    <source>
        <dbReference type="ARBA" id="ARBA00022729"/>
    </source>
</evidence>
<dbReference type="PROSITE" id="PS50240">
    <property type="entry name" value="TRYPSIN_DOM"/>
    <property type="match status" value="1"/>
</dbReference>